<dbReference type="AlphaFoldDB" id="A0A4Y7QLZ7"/>
<feature type="region of interest" description="Disordered" evidence="1">
    <location>
        <begin position="1"/>
        <end position="58"/>
    </location>
</feature>
<dbReference type="Proteomes" id="UP000294933">
    <property type="component" value="Unassembled WGS sequence"/>
</dbReference>
<sequence>MRLASDVCSHPGRRKNGQLTALRLRSLSTIDRPLREPRKSPPRRHTPASWRTVTPETD</sequence>
<reference evidence="2 3" key="1">
    <citation type="submission" date="2018-06" db="EMBL/GenBank/DDBJ databases">
        <title>A transcriptomic atlas of mushroom development highlights an independent origin of complex multicellularity.</title>
        <authorList>
            <consortium name="DOE Joint Genome Institute"/>
            <person name="Krizsan K."/>
            <person name="Almasi E."/>
            <person name="Merenyi Z."/>
            <person name="Sahu N."/>
            <person name="Viragh M."/>
            <person name="Koszo T."/>
            <person name="Mondo S."/>
            <person name="Kiss B."/>
            <person name="Balint B."/>
            <person name="Kues U."/>
            <person name="Barry K."/>
            <person name="Hegedus J.C."/>
            <person name="Henrissat B."/>
            <person name="Johnson J."/>
            <person name="Lipzen A."/>
            <person name="Ohm R."/>
            <person name="Nagy I."/>
            <person name="Pangilinan J."/>
            <person name="Yan J."/>
            <person name="Xiong Y."/>
            <person name="Grigoriev I.V."/>
            <person name="Hibbett D.S."/>
            <person name="Nagy L.G."/>
        </authorList>
    </citation>
    <scope>NUCLEOTIDE SEQUENCE [LARGE SCALE GENOMIC DNA]</scope>
    <source>
        <strain evidence="2 3">SZMC22713</strain>
    </source>
</reference>
<organism evidence="2 3">
    <name type="scientific">Rickenella mellea</name>
    <dbReference type="NCBI Taxonomy" id="50990"/>
    <lineage>
        <taxon>Eukaryota</taxon>
        <taxon>Fungi</taxon>
        <taxon>Dikarya</taxon>
        <taxon>Basidiomycota</taxon>
        <taxon>Agaricomycotina</taxon>
        <taxon>Agaricomycetes</taxon>
        <taxon>Hymenochaetales</taxon>
        <taxon>Rickenellaceae</taxon>
        <taxon>Rickenella</taxon>
    </lineage>
</organism>
<gene>
    <name evidence="2" type="ORF">BD410DRAFT_782251</name>
</gene>
<dbReference type="EMBL" id="ML170158">
    <property type="protein sequence ID" value="TDL28271.1"/>
    <property type="molecule type" value="Genomic_DNA"/>
</dbReference>
<name>A0A4Y7QLZ7_9AGAM</name>
<feature type="compositionally biased region" description="Polar residues" evidence="1">
    <location>
        <begin position="49"/>
        <end position="58"/>
    </location>
</feature>
<proteinExistence type="predicted"/>
<evidence type="ECO:0000313" key="3">
    <source>
        <dbReference type="Proteomes" id="UP000294933"/>
    </source>
</evidence>
<dbReference type="VEuPathDB" id="FungiDB:BD410DRAFT_782251"/>
<keyword evidence="3" id="KW-1185">Reference proteome</keyword>
<accession>A0A4Y7QLZ7</accession>
<evidence type="ECO:0000313" key="2">
    <source>
        <dbReference type="EMBL" id="TDL28271.1"/>
    </source>
</evidence>
<protein>
    <submittedName>
        <fullName evidence="2">Uncharacterized protein</fullName>
    </submittedName>
</protein>
<evidence type="ECO:0000256" key="1">
    <source>
        <dbReference type="SAM" id="MobiDB-lite"/>
    </source>
</evidence>